<feature type="compositionally biased region" description="Basic and acidic residues" evidence="1">
    <location>
        <begin position="337"/>
        <end position="348"/>
    </location>
</feature>
<dbReference type="EMBL" id="FOGS01000008">
    <property type="protein sequence ID" value="SES16824.1"/>
    <property type="molecule type" value="Genomic_DNA"/>
</dbReference>
<evidence type="ECO:0000256" key="1">
    <source>
        <dbReference type="SAM" id="MobiDB-lite"/>
    </source>
</evidence>
<keyword evidence="3" id="KW-0238">DNA-binding</keyword>
<dbReference type="InterPro" id="IPR021104">
    <property type="entry name" value="KfrA_DNA-bd_N"/>
</dbReference>
<evidence type="ECO:0000313" key="3">
    <source>
        <dbReference type="EMBL" id="SES16824.1"/>
    </source>
</evidence>
<feature type="compositionally biased region" description="Low complexity" evidence="1">
    <location>
        <begin position="183"/>
        <end position="192"/>
    </location>
</feature>
<gene>
    <name evidence="3" type="ORF">SAMN04487958_108115</name>
</gene>
<sequence length="348" mass="40079">MARSGIQYQDVQQAIDTLLSRGDTPSVQRIREVLGTGSFTTISEHFRQWRLDREQNRDIPPPKGVPESVVSAASELWKDAMEAAHDALRHYREEADRQVEAAQLEASEADQRAANAEQRESALAEYLRHTETRVEALSRDLAASQADEVQWRTQAKEARDAVGKWQAAHERAQQDIAERQAQHADQLSQQQAEWQARLTQEEQRHEAAEDRLMSLLDSARQERAQEESAYQQRLKQADKRNEALAEEVKTLEKSIHQYQLEAHAQQQAYQQLQAALEDLQQRHDEVIKKLASAETALAEETRQHDAREKAWQEQLWSRMDAMQRQLTDLPTSLARDQNGEHEDKNSRD</sequence>
<proteinExistence type="predicted"/>
<dbReference type="STRING" id="416874.SAMN04487958_108115"/>
<keyword evidence="4" id="KW-1185">Reference proteome</keyword>
<name>A0A1H9V608_9GAMM</name>
<evidence type="ECO:0000313" key="4">
    <source>
        <dbReference type="Proteomes" id="UP000198505"/>
    </source>
</evidence>
<dbReference type="GO" id="GO:0003677">
    <property type="term" value="F:DNA binding"/>
    <property type="evidence" value="ECO:0007669"/>
    <property type="project" value="UniProtKB-KW"/>
</dbReference>
<feature type="domain" description="KfrA N-terminal DNA-binding" evidence="2">
    <location>
        <begin position="8"/>
        <end position="118"/>
    </location>
</feature>
<dbReference type="AlphaFoldDB" id="A0A1H9V608"/>
<reference evidence="4" key="1">
    <citation type="submission" date="2016-10" db="EMBL/GenBank/DDBJ databases">
        <authorList>
            <person name="Varghese N."/>
            <person name="Submissions S."/>
        </authorList>
    </citation>
    <scope>NUCLEOTIDE SEQUENCE [LARGE SCALE GENOMIC DNA]</scope>
    <source>
        <strain evidence="4">CGMCC 1.6495</strain>
    </source>
</reference>
<dbReference type="Proteomes" id="UP000198505">
    <property type="component" value="Unassembled WGS sequence"/>
</dbReference>
<protein>
    <submittedName>
        <fullName evidence="3">Replication region DNA-binding N-term</fullName>
    </submittedName>
</protein>
<organism evidence="3 4">
    <name type="scientific">Vreelandella subterranea</name>
    <dbReference type="NCBI Taxonomy" id="416874"/>
    <lineage>
        <taxon>Bacteria</taxon>
        <taxon>Pseudomonadati</taxon>
        <taxon>Pseudomonadota</taxon>
        <taxon>Gammaproteobacteria</taxon>
        <taxon>Oceanospirillales</taxon>
        <taxon>Halomonadaceae</taxon>
        <taxon>Vreelandella</taxon>
    </lineage>
</organism>
<dbReference type="Pfam" id="PF11740">
    <property type="entry name" value="KfrA_N"/>
    <property type="match status" value="1"/>
</dbReference>
<feature type="region of interest" description="Disordered" evidence="1">
    <location>
        <begin position="322"/>
        <end position="348"/>
    </location>
</feature>
<feature type="compositionally biased region" description="Basic and acidic residues" evidence="1">
    <location>
        <begin position="199"/>
        <end position="208"/>
    </location>
</feature>
<evidence type="ECO:0000259" key="2">
    <source>
        <dbReference type="Pfam" id="PF11740"/>
    </source>
</evidence>
<dbReference type="RefSeq" id="WP_092828478.1">
    <property type="nucleotide sequence ID" value="NZ_FOGS01000008.1"/>
</dbReference>
<accession>A0A1H9V608</accession>
<feature type="region of interest" description="Disordered" evidence="1">
    <location>
        <begin position="180"/>
        <end position="208"/>
    </location>
</feature>